<feature type="compositionally biased region" description="Basic and acidic residues" evidence="3">
    <location>
        <begin position="742"/>
        <end position="761"/>
    </location>
</feature>
<keyword evidence="7" id="KW-1185">Reference proteome</keyword>
<evidence type="ECO:0000256" key="2">
    <source>
        <dbReference type="ARBA" id="ARBA00023180"/>
    </source>
</evidence>
<keyword evidence="4" id="KW-0812">Transmembrane</keyword>
<evidence type="ECO:0000256" key="5">
    <source>
        <dbReference type="SAM" id="SignalP"/>
    </source>
</evidence>
<keyword evidence="4" id="KW-1133">Transmembrane helix</keyword>
<dbReference type="CDD" id="cd00603">
    <property type="entry name" value="IPT_PCSR"/>
    <property type="match status" value="1"/>
</dbReference>
<dbReference type="CDD" id="cd21699">
    <property type="entry name" value="JMTM_APP_like"/>
    <property type="match status" value="1"/>
</dbReference>
<dbReference type="InterPro" id="IPR013783">
    <property type="entry name" value="Ig-like_fold"/>
</dbReference>
<evidence type="ECO:0000256" key="3">
    <source>
        <dbReference type="SAM" id="MobiDB-lite"/>
    </source>
</evidence>
<feature type="region of interest" description="Disordered" evidence="3">
    <location>
        <begin position="742"/>
        <end position="794"/>
    </location>
</feature>
<organism evidence="6 7">
    <name type="scientific">Tieghemostelium lacteum</name>
    <name type="common">Slime mold</name>
    <name type="synonym">Dictyostelium lacteum</name>
    <dbReference type="NCBI Taxonomy" id="361077"/>
    <lineage>
        <taxon>Eukaryota</taxon>
        <taxon>Amoebozoa</taxon>
        <taxon>Evosea</taxon>
        <taxon>Eumycetozoa</taxon>
        <taxon>Dictyostelia</taxon>
        <taxon>Dictyosteliales</taxon>
        <taxon>Raperosteliaceae</taxon>
        <taxon>Tieghemostelium</taxon>
    </lineage>
</organism>
<dbReference type="InterPro" id="IPR052014">
    <property type="entry name" value="Dictyostelium_Tiger"/>
</dbReference>
<evidence type="ECO:0000313" key="7">
    <source>
        <dbReference type="Proteomes" id="UP000076078"/>
    </source>
</evidence>
<sequence>MIQNHYLLLFILNILISTSISQINSINFGGNSDDDIKFLVNFNLNNPINITEIKTDFTNQSYIPSCMNDSLNSQICTIQLNPTSQSEKYTFIDVNNPTIQFNRIARLDNKFNLKIESQPKTRNETIIKFSGLYFQPYPPDFYYLTITTTNLNINKTFSSSDGKIKFTSPTTFQIDIGESVGDIKISIKEPSYQSPILTTYYQRPIIESIEFESNQITMRGDNFGNSIYLDYIVIKMNSTIQDKSSIIENNNNIIIFNTSQINDNFTNQFQFEISIANISNSNYFIFQNRPTIESINTIPYKGGEITISGKRLNSKRFDNSLSEIEIEIGDYICSSPSNINNDDNTSIKCNLTSSLNENDENLEISIKIDSIENNPSPIKFTFNNPTISSYQHEYTNIYSNNDDKLIIFGDNFDNSKGIIDKSSFTFNGITIQLNNTIFTNNINNNKTTLILPLNQIFSNNNNNNNNIDLSQLKNGDLTIHTPTNKISNSISIKLKPIIQQIKGSINKNGGIITIIGKYLNLKRFNNDNSQFNIINQHNISICNDYKQQIEDNNTILICNHLPTNSVINNLFIIIDDQQSININNNNNIIEFQKPIIQSIQFQQKSPSILNIYGYNFGIETSLIQIQIGDIILQNDEFSINEISFENIQISTSFGFSDIPTLITIIVNNQSSNEFQFDTENRGKSGLSAGIIIGIVLSIVCVATIILLTILYRRRKSREVSKDNVQPECEMRNLPNIIDTIDKKTETDKPERPPLDDKRDINIGRGNSAFAIRKPKPIRGSDMTKKLAPSIDNSA</sequence>
<evidence type="ECO:0000313" key="6">
    <source>
        <dbReference type="EMBL" id="KYR00219.1"/>
    </source>
</evidence>
<keyword evidence="4" id="KW-0472">Membrane</keyword>
<comment type="caution">
    <text evidence="6">The sequence shown here is derived from an EMBL/GenBank/DDBJ whole genome shotgun (WGS) entry which is preliminary data.</text>
</comment>
<feature type="signal peptide" evidence="5">
    <location>
        <begin position="1"/>
        <end position="21"/>
    </location>
</feature>
<dbReference type="InParanoid" id="A0A152A1Z1"/>
<keyword evidence="2" id="KW-0325">Glycoprotein</keyword>
<dbReference type="AlphaFoldDB" id="A0A152A1Z1"/>
<dbReference type="FunCoup" id="A0A152A1Z1">
    <property type="interactions" value="57"/>
</dbReference>
<accession>A0A152A1Z1</accession>
<dbReference type="EMBL" id="LODT01000016">
    <property type="protein sequence ID" value="KYR00219.1"/>
    <property type="molecule type" value="Genomic_DNA"/>
</dbReference>
<evidence type="ECO:0000256" key="4">
    <source>
        <dbReference type="SAM" id="Phobius"/>
    </source>
</evidence>
<feature type="transmembrane region" description="Helical" evidence="4">
    <location>
        <begin position="686"/>
        <end position="711"/>
    </location>
</feature>
<name>A0A152A1Z1_TIELA</name>
<dbReference type="Proteomes" id="UP000076078">
    <property type="component" value="Unassembled WGS sequence"/>
</dbReference>
<reference evidence="6 7" key="1">
    <citation type="submission" date="2015-12" db="EMBL/GenBank/DDBJ databases">
        <title>Dictyostelia acquired genes for synthesis and detection of signals that induce cell-type specialization by lateral gene transfer from prokaryotes.</title>
        <authorList>
            <person name="Gloeckner G."/>
            <person name="Schaap P."/>
        </authorList>
    </citation>
    <scope>NUCLEOTIDE SEQUENCE [LARGE SCALE GENOMIC DNA]</scope>
    <source>
        <strain evidence="6 7">TK</strain>
    </source>
</reference>
<evidence type="ECO:0000256" key="1">
    <source>
        <dbReference type="ARBA" id="ARBA00022729"/>
    </source>
</evidence>
<gene>
    <name evidence="6" type="ORF">DLAC_03375</name>
</gene>
<feature type="chain" id="PRO_5007593604" evidence="5">
    <location>
        <begin position="22"/>
        <end position="794"/>
    </location>
</feature>
<dbReference type="Gene3D" id="2.60.40.10">
    <property type="entry name" value="Immunoglobulins"/>
    <property type="match status" value="1"/>
</dbReference>
<dbReference type="PANTHER" id="PTHR31341">
    <property type="entry name" value="IPT/TIG DOMAIN-CONTAINING PROTEIN-RELATED-RELATED"/>
    <property type="match status" value="1"/>
</dbReference>
<protein>
    <submittedName>
        <fullName evidence="6">IPT/TIG domain-containing protein</fullName>
    </submittedName>
</protein>
<proteinExistence type="predicted"/>
<keyword evidence="1 5" id="KW-0732">Signal</keyword>